<dbReference type="AlphaFoldDB" id="A0A4Y6UDB6"/>
<organism evidence="2 3">
    <name type="scientific">Formicincola oecophyllae</name>
    <dbReference type="NCBI Taxonomy" id="2558361"/>
    <lineage>
        <taxon>Bacteria</taxon>
        <taxon>Pseudomonadati</taxon>
        <taxon>Pseudomonadota</taxon>
        <taxon>Alphaproteobacteria</taxon>
        <taxon>Acetobacterales</taxon>
        <taxon>Acetobacteraceae</taxon>
        <taxon>Formicincola</taxon>
    </lineage>
</organism>
<proteinExistence type="predicted"/>
<dbReference type="InterPro" id="IPR008869">
    <property type="entry name" value="MlaC/ttg2D"/>
</dbReference>
<dbReference type="PANTHER" id="PTHR36573:SF1">
    <property type="entry name" value="INTERMEMBRANE PHOSPHOLIPID TRANSPORT SYSTEM BINDING PROTEIN MLAC"/>
    <property type="match status" value="1"/>
</dbReference>
<dbReference type="PANTHER" id="PTHR36573">
    <property type="entry name" value="INTERMEMBRANE PHOSPHOLIPID TRANSPORT SYSTEM BINDING PROTEIN MLAC"/>
    <property type="match status" value="1"/>
</dbReference>
<dbReference type="RefSeq" id="WP_141443729.1">
    <property type="nucleotide sequence ID" value="NZ_CP038231.1"/>
</dbReference>
<name>A0A4Y6UDB6_9PROT</name>
<feature type="signal peptide" evidence="1">
    <location>
        <begin position="1"/>
        <end position="27"/>
    </location>
</feature>
<feature type="chain" id="PRO_5021369906" evidence="1">
    <location>
        <begin position="28"/>
        <end position="198"/>
    </location>
</feature>
<gene>
    <name evidence="2" type="ORF">E3E12_07360</name>
</gene>
<sequence>MRFFGNAARGAAIAVVASMAFQGTAHASQATDFVDHLGHEMVAVLNSSQSMDQKRRDFVPIVDHNVNIPAIARYCLGRYWRTATPAQREEYVRLFKAVMLNAVLVQMGQYTNISYTLLGSVPSPDGEKVTLQITRPGQDPVTMTVVVAGQPPKLVDIYGEGASMRLTQRTDYTSFLSRHGGNVQTLIDALQRKVNAGN</sequence>
<dbReference type="Proteomes" id="UP000318709">
    <property type="component" value="Chromosome"/>
</dbReference>
<evidence type="ECO:0000256" key="1">
    <source>
        <dbReference type="SAM" id="SignalP"/>
    </source>
</evidence>
<dbReference type="Gene3D" id="3.10.450.710">
    <property type="entry name" value="Tgt2/MlaC"/>
    <property type="match status" value="1"/>
</dbReference>
<dbReference type="OrthoDB" id="8099120at2"/>
<keyword evidence="1" id="KW-0732">Signal</keyword>
<reference evidence="2 3" key="1">
    <citation type="submission" date="2019-03" db="EMBL/GenBank/DDBJ databases">
        <title>The complete genome sequence of Swingsia_sp. F3b2 LMG30590(T).</title>
        <authorList>
            <person name="Chua K.-O."/>
            <person name="Chan K.-G."/>
            <person name="See-Too W.-S."/>
        </authorList>
    </citation>
    <scope>NUCLEOTIDE SEQUENCE [LARGE SCALE GENOMIC DNA]</scope>
    <source>
        <strain evidence="2 3">F3b2</strain>
    </source>
</reference>
<dbReference type="EMBL" id="CP038231">
    <property type="protein sequence ID" value="QDH14025.1"/>
    <property type="molecule type" value="Genomic_DNA"/>
</dbReference>
<keyword evidence="3" id="KW-1185">Reference proteome</keyword>
<evidence type="ECO:0000313" key="2">
    <source>
        <dbReference type="EMBL" id="QDH14025.1"/>
    </source>
</evidence>
<accession>A0A4Y6UDB6</accession>
<dbReference type="Pfam" id="PF05494">
    <property type="entry name" value="MlaC"/>
    <property type="match status" value="1"/>
</dbReference>
<dbReference type="KEGG" id="swf:E3E12_07360"/>
<dbReference type="InterPro" id="IPR042245">
    <property type="entry name" value="Tgt2/MlaC_sf"/>
</dbReference>
<protein>
    <submittedName>
        <fullName evidence="2">ABC transporter substrate-binding protein</fullName>
    </submittedName>
</protein>
<evidence type="ECO:0000313" key="3">
    <source>
        <dbReference type="Proteomes" id="UP000318709"/>
    </source>
</evidence>